<comment type="caution">
    <text evidence="5">The sequence shown here is derived from an EMBL/GenBank/DDBJ whole genome shotgun (WGS) entry which is preliminary data.</text>
</comment>
<organism evidence="5 6">
    <name type="scientific">Acidaminococcus intestini</name>
    <dbReference type="NCBI Taxonomy" id="187327"/>
    <lineage>
        <taxon>Bacteria</taxon>
        <taxon>Bacillati</taxon>
        <taxon>Bacillota</taxon>
        <taxon>Negativicutes</taxon>
        <taxon>Acidaminococcales</taxon>
        <taxon>Acidaminococcaceae</taxon>
        <taxon>Acidaminococcus</taxon>
    </lineage>
</organism>
<evidence type="ECO:0000259" key="4">
    <source>
        <dbReference type="Pfam" id="PF07687"/>
    </source>
</evidence>
<sequence>MEVHEKLIAYLHAHKKEMLLLWKNLVETESGPQQPSGVEAVRRILEGELAAMGFTVRLQQISGAPDLLIAEAGKREGEGSIILSGHIDTVFPAGKASTHPFFVDDEGYAHGPGVLDMKGGLVVSLYAVKALNALSLVTHPIKFVFVTDEETLHMHSNAKAVLRREITGARAFLNFEPCAENNQVVLSRYGGGPVSIHVHGRAAHSGTSPEKGRSAILEAAHKILYLESQNDIPRGKLINCGAISGGIGENTIPGECTLRIGVRYRTETLAQEIKENLKEATVNQTVPDTSANLDLTHLIPAMDLKEGGKALFTKLQEAAALCSLGPIKGIQVGGLSDAGLAASLGIPTLCGMGVVGSGAHTDEEKALVSSLYERTELAAALLHLF</sequence>
<feature type="active site" evidence="3">
    <location>
        <position position="88"/>
    </location>
</feature>
<gene>
    <name evidence="5" type="ORF">KHX13_05115</name>
</gene>
<dbReference type="Pfam" id="PF01546">
    <property type="entry name" value="Peptidase_M20"/>
    <property type="match status" value="1"/>
</dbReference>
<dbReference type="GO" id="GO:0046872">
    <property type="term" value="F:metal ion binding"/>
    <property type="evidence" value="ECO:0007669"/>
    <property type="project" value="UniProtKB-KW"/>
</dbReference>
<dbReference type="Gene3D" id="3.40.630.10">
    <property type="entry name" value="Zn peptidases"/>
    <property type="match status" value="1"/>
</dbReference>
<dbReference type="Gene3D" id="3.30.70.360">
    <property type="match status" value="1"/>
</dbReference>
<dbReference type="GO" id="GO:0016787">
    <property type="term" value="F:hydrolase activity"/>
    <property type="evidence" value="ECO:0007669"/>
    <property type="project" value="UniProtKB-KW"/>
</dbReference>
<dbReference type="PANTHER" id="PTHR43808:SF9">
    <property type="entry name" value="BLL0789 PROTEIN"/>
    <property type="match status" value="1"/>
</dbReference>
<dbReference type="InterPro" id="IPR002933">
    <property type="entry name" value="Peptidase_M20"/>
</dbReference>
<proteinExistence type="predicted"/>
<reference evidence="5" key="1">
    <citation type="submission" date="2021-02" db="EMBL/GenBank/DDBJ databases">
        <title>Infant gut strain persistence is associated with maternal origin, phylogeny, and functional potential including surface adhesion and iron acquisition.</title>
        <authorList>
            <person name="Lou Y.C."/>
        </authorList>
    </citation>
    <scope>NUCLEOTIDE SEQUENCE</scope>
    <source>
        <strain evidence="5">L3_106_000M1_dasL3_106_000M1_concoct_15</strain>
    </source>
</reference>
<evidence type="ECO:0000256" key="1">
    <source>
        <dbReference type="ARBA" id="ARBA00022723"/>
    </source>
</evidence>
<dbReference type="InterPro" id="IPR050072">
    <property type="entry name" value="Peptidase_M20A"/>
</dbReference>
<name>A0A943I4A1_9FIRM</name>
<dbReference type="SUPFAM" id="SSF53187">
    <property type="entry name" value="Zn-dependent exopeptidases"/>
    <property type="match status" value="1"/>
</dbReference>
<dbReference type="Pfam" id="PF07687">
    <property type="entry name" value="M20_dimer"/>
    <property type="match status" value="1"/>
</dbReference>
<evidence type="ECO:0000313" key="6">
    <source>
        <dbReference type="Proteomes" id="UP000754226"/>
    </source>
</evidence>
<dbReference type="InterPro" id="IPR036264">
    <property type="entry name" value="Bact_exopeptidase_dim_dom"/>
</dbReference>
<dbReference type="AlphaFoldDB" id="A0A943I4A1"/>
<keyword evidence="1" id="KW-0479">Metal-binding</keyword>
<feature type="domain" description="Peptidase M20 dimerisation" evidence="4">
    <location>
        <begin position="190"/>
        <end position="281"/>
    </location>
</feature>
<dbReference type="InterPro" id="IPR017150">
    <property type="entry name" value="Pept_M20_glutamate_carboxypep"/>
</dbReference>
<keyword evidence="2" id="KW-0378">Hydrolase</keyword>
<dbReference type="InterPro" id="IPR011650">
    <property type="entry name" value="Peptidase_M20_dimer"/>
</dbReference>
<dbReference type="EMBL" id="JAGZCZ010000005">
    <property type="protein sequence ID" value="MBS5519697.1"/>
    <property type="molecule type" value="Genomic_DNA"/>
</dbReference>
<feature type="active site" description="Proton acceptor" evidence="3">
    <location>
        <position position="149"/>
    </location>
</feature>
<evidence type="ECO:0000256" key="3">
    <source>
        <dbReference type="PIRSR" id="PIRSR037238-1"/>
    </source>
</evidence>
<dbReference type="PANTHER" id="PTHR43808">
    <property type="entry name" value="ACETYLORNITHINE DEACETYLASE"/>
    <property type="match status" value="1"/>
</dbReference>
<evidence type="ECO:0000313" key="5">
    <source>
        <dbReference type="EMBL" id="MBS5519697.1"/>
    </source>
</evidence>
<dbReference type="SUPFAM" id="SSF55031">
    <property type="entry name" value="Bacterial exopeptidase dimerisation domain"/>
    <property type="match status" value="1"/>
</dbReference>
<dbReference type="PIRSF" id="PIRSF037238">
    <property type="entry name" value="Carboxypeptidase_G2"/>
    <property type="match status" value="1"/>
</dbReference>
<evidence type="ECO:0000256" key="2">
    <source>
        <dbReference type="ARBA" id="ARBA00022801"/>
    </source>
</evidence>
<accession>A0A943I4A1</accession>
<dbReference type="Proteomes" id="UP000754226">
    <property type="component" value="Unassembled WGS sequence"/>
</dbReference>
<protein>
    <submittedName>
        <fullName evidence="5">M20/M25/M40 family metallo-hydrolase</fullName>
    </submittedName>
</protein>